<protein>
    <submittedName>
        <fullName evidence="2">Putative secreted protein</fullName>
    </submittedName>
</protein>
<keyword evidence="1" id="KW-0732">Signal</keyword>
<reference evidence="2" key="1">
    <citation type="submission" date="2018-01" db="EMBL/GenBank/DDBJ databases">
        <title>An insight into the sialome of Amazonian anophelines.</title>
        <authorList>
            <person name="Ribeiro J.M."/>
            <person name="Scarpassa V."/>
            <person name="Calvo E."/>
        </authorList>
    </citation>
    <scope>NUCLEOTIDE SEQUENCE</scope>
    <source>
        <tissue evidence="2">Salivary glands</tissue>
    </source>
</reference>
<dbReference type="EMBL" id="GGFK01015264">
    <property type="protein sequence ID" value="MBW48585.1"/>
    <property type="molecule type" value="Transcribed_RNA"/>
</dbReference>
<sequence>MICVVVPICCCCCYCCFCNQLVLSALSHRSGASLPGENCWKTSLLSIAEILGKLQSVFHARMHRRKSSKGRRRGCVVVPSKTKSQHVISAALPSEAYLVRNTSP</sequence>
<name>A0A2M4B6A1_9DIPT</name>
<organism evidence="2">
    <name type="scientific">Anopheles triannulatus</name>
    <dbReference type="NCBI Taxonomy" id="58253"/>
    <lineage>
        <taxon>Eukaryota</taxon>
        <taxon>Metazoa</taxon>
        <taxon>Ecdysozoa</taxon>
        <taxon>Arthropoda</taxon>
        <taxon>Hexapoda</taxon>
        <taxon>Insecta</taxon>
        <taxon>Pterygota</taxon>
        <taxon>Neoptera</taxon>
        <taxon>Endopterygota</taxon>
        <taxon>Diptera</taxon>
        <taxon>Nematocera</taxon>
        <taxon>Culicoidea</taxon>
        <taxon>Culicidae</taxon>
        <taxon>Anophelinae</taxon>
        <taxon>Anopheles</taxon>
    </lineage>
</organism>
<feature type="signal peptide" evidence="1">
    <location>
        <begin position="1"/>
        <end position="18"/>
    </location>
</feature>
<dbReference type="AlphaFoldDB" id="A0A2M4B6A1"/>
<evidence type="ECO:0000313" key="2">
    <source>
        <dbReference type="EMBL" id="MBW48585.1"/>
    </source>
</evidence>
<evidence type="ECO:0000256" key="1">
    <source>
        <dbReference type="SAM" id="SignalP"/>
    </source>
</evidence>
<proteinExistence type="predicted"/>
<feature type="chain" id="PRO_5014934646" evidence="1">
    <location>
        <begin position="19"/>
        <end position="104"/>
    </location>
</feature>
<accession>A0A2M4B6A1</accession>